<name>A0ABU7G997_9ALTE</name>
<gene>
    <name evidence="2" type="ORF">SNR37_000347</name>
</gene>
<sequence>MTKFNIVVLLYWVSLSSAATDLSCLGSEPFWSLNAKGKHIEFSDINDQTIAFELSATLASLNHTNRWIIQGDGSQADTITISLSKTEQCSDDMSDFTYEYDVAFVMGEKVFSGCCNRMK</sequence>
<evidence type="ECO:0000313" key="3">
    <source>
        <dbReference type="Proteomes" id="UP001310248"/>
    </source>
</evidence>
<organism evidence="2 3">
    <name type="scientific">Agarivorans aestuarii</name>
    <dbReference type="NCBI Taxonomy" id="1563703"/>
    <lineage>
        <taxon>Bacteria</taxon>
        <taxon>Pseudomonadati</taxon>
        <taxon>Pseudomonadota</taxon>
        <taxon>Gammaproteobacteria</taxon>
        <taxon>Alteromonadales</taxon>
        <taxon>Alteromonadaceae</taxon>
        <taxon>Agarivorans</taxon>
    </lineage>
</organism>
<dbReference type="EMBL" id="JAYDYW010000011">
    <property type="protein sequence ID" value="MEE1675025.1"/>
    <property type="molecule type" value="Genomic_DNA"/>
</dbReference>
<proteinExistence type="predicted"/>
<evidence type="ECO:0000256" key="1">
    <source>
        <dbReference type="SAM" id="SignalP"/>
    </source>
</evidence>
<protein>
    <submittedName>
        <fullName evidence="2">Uncharacterized protein</fullName>
    </submittedName>
</protein>
<reference evidence="3" key="1">
    <citation type="submission" date="2023-07" db="EMBL/GenBank/DDBJ databases">
        <title>Draft genome sequence of Agarivorans aestuarii strain ZMCS4, a CAZymes producing bacteria isolated from the marine brown algae Clodostephus spongiosus.</title>
        <authorList>
            <person name="Lorente B."/>
            <person name="Cabral C."/>
            <person name="Frias J."/>
            <person name="Faria J."/>
            <person name="Toubarro D."/>
        </authorList>
    </citation>
    <scope>NUCLEOTIDE SEQUENCE [LARGE SCALE GENOMIC DNA]</scope>
    <source>
        <strain evidence="3">ZMCS4</strain>
    </source>
</reference>
<dbReference type="RefSeq" id="WP_329776022.1">
    <property type="nucleotide sequence ID" value="NZ_JAYDYW010000011.1"/>
</dbReference>
<evidence type="ECO:0000313" key="2">
    <source>
        <dbReference type="EMBL" id="MEE1675025.1"/>
    </source>
</evidence>
<accession>A0ABU7G997</accession>
<dbReference type="Proteomes" id="UP001310248">
    <property type="component" value="Unassembled WGS sequence"/>
</dbReference>
<feature type="signal peptide" evidence="1">
    <location>
        <begin position="1"/>
        <end position="19"/>
    </location>
</feature>
<comment type="caution">
    <text evidence="2">The sequence shown here is derived from an EMBL/GenBank/DDBJ whole genome shotgun (WGS) entry which is preliminary data.</text>
</comment>
<keyword evidence="3" id="KW-1185">Reference proteome</keyword>
<keyword evidence="1" id="KW-0732">Signal</keyword>
<feature type="chain" id="PRO_5045452001" evidence="1">
    <location>
        <begin position="20"/>
        <end position="119"/>
    </location>
</feature>